<sequence>MDDQEIFREVVSGLSEAFGGPEARFKSDDYAHLVYDNQVVFSFQYFAERKAVVVFVILGRVPEHVLPKVLEHCLFSNLFWQRTRGATLAFDDDRQSLVLQHRIQLVGLNPADFQEKVTHMAEVAAVWSDILRRAAQMAPTENQDAAPTDHVPSEPTGAAPSFHFDPGRFA</sequence>
<dbReference type="RefSeq" id="WP_207862663.1">
    <property type="nucleotide sequence ID" value="NZ_JAFREP010000041.1"/>
</dbReference>
<name>A0A8J7QR61_9BACT</name>
<organism evidence="2 3">
    <name type="scientific">Acanthopleuribacter pedis</name>
    <dbReference type="NCBI Taxonomy" id="442870"/>
    <lineage>
        <taxon>Bacteria</taxon>
        <taxon>Pseudomonadati</taxon>
        <taxon>Acidobacteriota</taxon>
        <taxon>Holophagae</taxon>
        <taxon>Acanthopleuribacterales</taxon>
        <taxon>Acanthopleuribacteraceae</taxon>
        <taxon>Acanthopleuribacter</taxon>
    </lineage>
</organism>
<dbReference type="SUPFAM" id="SSF69635">
    <property type="entry name" value="Type III secretory system chaperone-like"/>
    <property type="match status" value="1"/>
</dbReference>
<comment type="caution">
    <text evidence="2">The sequence shown here is derived from an EMBL/GenBank/DDBJ whole genome shotgun (WGS) entry which is preliminary data.</text>
</comment>
<dbReference type="Proteomes" id="UP000664417">
    <property type="component" value="Unassembled WGS sequence"/>
</dbReference>
<dbReference type="EMBL" id="JAFREP010000041">
    <property type="protein sequence ID" value="MBO1322690.1"/>
    <property type="molecule type" value="Genomic_DNA"/>
</dbReference>
<evidence type="ECO:0000313" key="2">
    <source>
        <dbReference type="EMBL" id="MBO1322690.1"/>
    </source>
</evidence>
<dbReference type="CDD" id="cd16364">
    <property type="entry name" value="T3SC_I-like"/>
    <property type="match status" value="1"/>
</dbReference>
<keyword evidence="3" id="KW-1185">Reference proteome</keyword>
<dbReference type="Gene3D" id="3.30.1460.10">
    <property type="match status" value="1"/>
</dbReference>
<gene>
    <name evidence="2" type="ORF">J3U88_29720</name>
</gene>
<dbReference type="InterPro" id="IPR010261">
    <property type="entry name" value="Tir_chaperone"/>
</dbReference>
<accession>A0A8J7QR61</accession>
<dbReference type="Pfam" id="PF05932">
    <property type="entry name" value="CesT"/>
    <property type="match status" value="1"/>
</dbReference>
<protein>
    <submittedName>
        <fullName evidence="2">Type III secretion system chaperone</fullName>
    </submittedName>
</protein>
<reference evidence="2" key="1">
    <citation type="submission" date="2021-03" db="EMBL/GenBank/DDBJ databases">
        <authorList>
            <person name="Wang G."/>
        </authorList>
    </citation>
    <scope>NUCLEOTIDE SEQUENCE</scope>
    <source>
        <strain evidence="2">KCTC 12899</strain>
    </source>
</reference>
<feature type="region of interest" description="Disordered" evidence="1">
    <location>
        <begin position="138"/>
        <end position="170"/>
    </location>
</feature>
<dbReference type="GO" id="GO:0030254">
    <property type="term" value="P:protein secretion by the type III secretion system"/>
    <property type="evidence" value="ECO:0007669"/>
    <property type="project" value="InterPro"/>
</dbReference>
<evidence type="ECO:0000313" key="3">
    <source>
        <dbReference type="Proteomes" id="UP000664417"/>
    </source>
</evidence>
<dbReference type="AlphaFoldDB" id="A0A8J7QR61"/>
<proteinExistence type="predicted"/>
<evidence type="ECO:0000256" key="1">
    <source>
        <dbReference type="SAM" id="MobiDB-lite"/>
    </source>
</evidence>